<feature type="compositionally biased region" description="Polar residues" evidence="2">
    <location>
        <begin position="1"/>
        <end position="12"/>
    </location>
</feature>
<feature type="coiled-coil region" evidence="1">
    <location>
        <begin position="273"/>
        <end position="307"/>
    </location>
</feature>
<protein>
    <submittedName>
        <fullName evidence="3">Uncharacterized protein</fullName>
    </submittedName>
</protein>
<name>A0A7J0DBY3_9ERIC</name>
<evidence type="ECO:0000313" key="4">
    <source>
        <dbReference type="Proteomes" id="UP000585474"/>
    </source>
</evidence>
<organism evidence="3 4">
    <name type="scientific">Actinidia rufa</name>
    <dbReference type="NCBI Taxonomy" id="165716"/>
    <lineage>
        <taxon>Eukaryota</taxon>
        <taxon>Viridiplantae</taxon>
        <taxon>Streptophyta</taxon>
        <taxon>Embryophyta</taxon>
        <taxon>Tracheophyta</taxon>
        <taxon>Spermatophyta</taxon>
        <taxon>Magnoliopsida</taxon>
        <taxon>eudicotyledons</taxon>
        <taxon>Gunneridae</taxon>
        <taxon>Pentapetalae</taxon>
        <taxon>asterids</taxon>
        <taxon>Ericales</taxon>
        <taxon>Actinidiaceae</taxon>
        <taxon>Actinidia</taxon>
    </lineage>
</organism>
<dbReference type="EMBL" id="BJWL01000155">
    <property type="protein sequence ID" value="GFS31994.1"/>
    <property type="molecule type" value="Genomic_DNA"/>
</dbReference>
<proteinExistence type="predicted"/>
<sequence length="349" mass="38765">MPQRTEGSSSLEKLSDHGEDPRVEVPSSPATELNTMTQGDLDRLREAYSFPSRVRTRIPENGETILSAMSLSLAQRSEIGVGMALLQGEEFHLSIPREEGTVRVPRSWGALGKRYNKVPALSKIEDKRFHWVELRCLLVVVAAAQLRAPPPLLRVMQVSLATLEMYLSPMSYPEMTHQLAKTVAEKVATSSTKGVVISEKRPRDEVSESLSKKRTFDTTGPMGNRSPRCQSSDFAKSANNQHALAEYSELEMVRAINRAIELEGSLVEVSAKEKKAAEEVEARNKEVARLEARVADLENSQALAKGRIIVEFKESEDFQEAVLGSTSSYFGDGFNFCKTTRAPSPRSWH</sequence>
<evidence type="ECO:0000256" key="2">
    <source>
        <dbReference type="SAM" id="MobiDB-lite"/>
    </source>
</evidence>
<evidence type="ECO:0000313" key="3">
    <source>
        <dbReference type="EMBL" id="GFS31994.1"/>
    </source>
</evidence>
<dbReference type="Proteomes" id="UP000585474">
    <property type="component" value="Unassembled WGS sequence"/>
</dbReference>
<keyword evidence="4" id="KW-1185">Reference proteome</keyword>
<gene>
    <name evidence="3" type="ORF">Acr_00g0020300</name>
</gene>
<comment type="caution">
    <text evidence="3">The sequence shown here is derived from an EMBL/GenBank/DDBJ whole genome shotgun (WGS) entry which is preliminary data.</text>
</comment>
<reference evidence="4" key="1">
    <citation type="submission" date="2019-07" db="EMBL/GenBank/DDBJ databases">
        <title>De Novo Assembly of kiwifruit Actinidia rufa.</title>
        <authorList>
            <person name="Sugita-Konishi S."/>
            <person name="Sato K."/>
            <person name="Mori E."/>
            <person name="Abe Y."/>
            <person name="Kisaki G."/>
            <person name="Hamano K."/>
            <person name="Suezawa K."/>
            <person name="Otani M."/>
            <person name="Fukuda T."/>
            <person name="Manabe T."/>
            <person name="Gomi K."/>
            <person name="Tabuchi M."/>
            <person name="Akimitsu K."/>
            <person name="Kataoka I."/>
        </authorList>
    </citation>
    <scope>NUCLEOTIDE SEQUENCE [LARGE SCALE GENOMIC DNA]</scope>
    <source>
        <strain evidence="4">cv. Fuchu</strain>
    </source>
</reference>
<feature type="compositionally biased region" description="Basic and acidic residues" evidence="2">
    <location>
        <begin position="13"/>
        <end position="23"/>
    </location>
</feature>
<dbReference type="OrthoDB" id="671678at2759"/>
<feature type="region of interest" description="Disordered" evidence="2">
    <location>
        <begin position="1"/>
        <end position="34"/>
    </location>
</feature>
<evidence type="ECO:0000256" key="1">
    <source>
        <dbReference type="SAM" id="Coils"/>
    </source>
</evidence>
<feature type="compositionally biased region" description="Basic and acidic residues" evidence="2">
    <location>
        <begin position="198"/>
        <end position="216"/>
    </location>
</feature>
<dbReference type="AlphaFoldDB" id="A0A7J0DBY3"/>
<keyword evidence="1" id="KW-0175">Coiled coil</keyword>
<feature type="region of interest" description="Disordered" evidence="2">
    <location>
        <begin position="198"/>
        <end position="234"/>
    </location>
</feature>
<accession>A0A7J0DBY3</accession>